<evidence type="ECO:0000256" key="1">
    <source>
        <dbReference type="SAM" id="MobiDB-lite"/>
    </source>
</evidence>
<evidence type="ECO:0000313" key="4">
    <source>
        <dbReference type="Proteomes" id="UP000030752"/>
    </source>
</evidence>
<dbReference type="PANTHER" id="PTHR35569:SF1">
    <property type="entry name" value="CYANAMIDE HYDRATASE DDI2-RELATED"/>
    <property type="match status" value="1"/>
</dbReference>
<dbReference type="RefSeq" id="XP_008721276.1">
    <property type="nucleotide sequence ID" value="XM_008723054.1"/>
</dbReference>
<dbReference type="VEuPathDB" id="FungiDB:HMPREF1541_08736"/>
<gene>
    <name evidence="3" type="ORF">HMPREF1541_08736</name>
</gene>
<dbReference type="PANTHER" id="PTHR35569">
    <property type="entry name" value="CYANAMIDE HYDRATASE DDI2-RELATED"/>
    <property type="match status" value="1"/>
</dbReference>
<evidence type="ECO:0000313" key="3">
    <source>
        <dbReference type="EMBL" id="ETN36458.1"/>
    </source>
</evidence>
<organism evidence="3 4">
    <name type="scientific">Cyphellophora europaea (strain CBS 101466)</name>
    <name type="common">Phialophora europaea</name>
    <dbReference type="NCBI Taxonomy" id="1220924"/>
    <lineage>
        <taxon>Eukaryota</taxon>
        <taxon>Fungi</taxon>
        <taxon>Dikarya</taxon>
        <taxon>Ascomycota</taxon>
        <taxon>Pezizomycotina</taxon>
        <taxon>Eurotiomycetes</taxon>
        <taxon>Chaetothyriomycetidae</taxon>
        <taxon>Chaetothyriales</taxon>
        <taxon>Cyphellophoraceae</taxon>
        <taxon>Cyphellophora</taxon>
    </lineage>
</organism>
<name>W2RL81_CYPE1</name>
<dbReference type="HOGENOM" id="CLU_079935_0_0_1"/>
<feature type="region of interest" description="Disordered" evidence="1">
    <location>
        <begin position="1"/>
        <end position="23"/>
    </location>
</feature>
<feature type="compositionally biased region" description="Low complexity" evidence="1">
    <location>
        <begin position="45"/>
        <end position="57"/>
    </location>
</feature>
<dbReference type="eggNOG" id="ENOG502QTPD">
    <property type="taxonomic scope" value="Eukaryota"/>
</dbReference>
<dbReference type="InterPro" id="IPR017771">
    <property type="entry name" value="Cyanamide_hydratase_HD"/>
</dbReference>
<protein>
    <recommendedName>
        <fullName evidence="2">HD/PDEase domain-containing protein</fullName>
    </recommendedName>
</protein>
<proteinExistence type="predicted"/>
<evidence type="ECO:0000259" key="2">
    <source>
        <dbReference type="SMART" id="SM00471"/>
    </source>
</evidence>
<dbReference type="FunCoup" id="W2RL81">
    <property type="interactions" value="16"/>
</dbReference>
<dbReference type="NCBIfam" id="TIGR03401">
    <property type="entry name" value="cyanamide_fam"/>
    <property type="match status" value="1"/>
</dbReference>
<dbReference type="SMART" id="SM00471">
    <property type="entry name" value="HDc"/>
    <property type="match status" value="1"/>
</dbReference>
<dbReference type="SUPFAM" id="SSF109604">
    <property type="entry name" value="HD-domain/PDEase-like"/>
    <property type="match status" value="1"/>
</dbReference>
<accession>W2RL81</accession>
<dbReference type="InterPro" id="IPR003607">
    <property type="entry name" value="HD/PDEase_dom"/>
</dbReference>
<sequence length="284" mass="30889">MSNQRASSPLHHQTLAPDSASSALYDRSTTQDYGFTALPADASKTPPVTTSPPTVSVDELKIPTSPLARRINAYAEAKLPRQTYHHSLRVYAYGLAAARGCFPDWKVEAGSSLEETWFLTAMLHDIGTPEEVLMSTRLSYEFYAGVHALDILRDAKLTLHHTAGVGSGGDASEAVAGQEQAESVAEAIIRHQDVQDKGKVTLVTRLVHIGTLLDNIGAGKELVSEGTVKSVVGKWPREGWTGCFRGTVELEKKHKPYAMVSRIEGFEETISKNTAKGGPFEWLE</sequence>
<feature type="domain" description="HD/PDEase" evidence="2">
    <location>
        <begin position="79"/>
        <end position="228"/>
    </location>
</feature>
<dbReference type="InParanoid" id="W2RL81"/>
<reference evidence="3 4" key="1">
    <citation type="submission" date="2013-03" db="EMBL/GenBank/DDBJ databases">
        <title>The Genome Sequence of Phialophora europaea CBS 101466.</title>
        <authorList>
            <consortium name="The Broad Institute Genomics Platform"/>
            <person name="Cuomo C."/>
            <person name="de Hoog S."/>
            <person name="Gorbushina A."/>
            <person name="Walker B."/>
            <person name="Young S.K."/>
            <person name="Zeng Q."/>
            <person name="Gargeya S."/>
            <person name="Fitzgerald M."/>
            <person name="Haas B."/>
            <person name="Abouelleil A."/>
            <person name="Allen A.W."/>
            <person name="Alvarado L."/>
            <person name="Arachchi H.M."/>
            <person name="Berlin A.M."/>
            <person name="Chapman S.B."/>
            <person name="Gainer-Dewar J."/>
            <person name="Goldberg J."/>
            <person name="Griggs A."/>
            <person name="Gujja S."/>
            <person name="Hansen M."/>
            <person name="Howarth C."/>
            <person name="Imamovic A."/>
            <person name="Ireland A."/>
            <person name="Larimer J."/>
            <person name="McCowan C."/>
            <person name="Murphy C."/>
            <person name="Pearson M."/>
            <person name="Poon T.W."/>
            <person name="Priest M."/>
            <person name="Roberts A."/>
            <person name="Saif S."/>
            <person name="Shea T."/>
            <person name="Sisk P."/>
            <person name="Sykes S."/>
            <person name="Wortman J."/>
            <person name="Nusbaum C."/>
            <person name="Birren B."/>
        </authorList>
    </citation>
    <scope>NUCLEOTIDE SEQUENCE [LARGE SCALE GENOMIC DNA]</scope>
    <source>
        <strain evidence="3 4">CBS 101466</strain>
    </source>
</reference>
<dbReference type="Proteomes" id="UP000030752">
    <property type="component" value="Unassembled WGS sequence"/>
</dbReference>
<dbReference type="AlphaFoldDB" id="W2RL81"/>
<dbReference type="GeneID" id="19976075"/>
<dbReference type="OrthoDB" id="409121at2759"/>
<dbReference type="Gene3D" id="1.10.3210.10">
    <property type="entry name" value="Hypothetical protein af1432"/>
    <property type="match status" value="1"/>
</dbReference>
<dbReference type="EMBL" id="KB822725">
    <property type="protein sequence ID" value="ETN36458.1"/>
    <property type="molecule type" value="Genomic_DNA"/>
</dbReference>
<keyword evidence="4" id="KW-1185">Reference proteome</keyword>
<feature type="compositionally biased region" description="Polar residues" evidence="1">
    <location>
        <begin position="1"/>
        <end position="11"/>
    </location>
</feature>
<feature type="region of interest" description="Disordered" evidence="1">
    <location>
        <begin position="37"/>
        <end position="58"/>
    </location>
</feature>